<feature type="compositionally biased region" description="Low complexity" evidence="1">
    <location>
        <begin position="214"/>
        <end position="232"/>
    </location>
</feature>
<dbReference type="GO" id="GO:0003700">
    <property type="term" value="F:DNA-binding transcription factor activity"/>
    <property type="evidence" value="ECO:0007669"/>
    <property type="project" value="InterPro"/>
</dbReference>
<geneLocation type="plasmid" evidence="3">
    <name>pFRL6</name>
</geneLocation>
<sequence>MPRDQLSLLDASGSNDTSTTDVDASFDPAHTRQWLSGTEGRIATDGFSWMQAVCWFRIDDTFTVDRDHGPKRLGDTTLRVAVALARLNPCRPGVAYLMRLLKLSKRTVQYHLAILREAGLLTYRSKGTRVSGQGGMASEYVWTIPPAFDTALHLRTAASEQYLRIVRGIEDAGRKLMKRLAKMAQRLMTKPRRTRPAKPAPRRSSSQHRCTPMGGSSSGLSSAGTSTSPSESKLGSGNSSTTPSKKPRTPRRLNAVGRRYRLAAELVRQVPWLHRAAVPRIAWVVRHVSDAGWSATEVIALLALQSPSRIVRRPSGFLAQRLHNAHQRFDTPARREELVNWWRDSREAEADRHTEWQGTWQAPRSRAVTHLVRRAIDAVRQGQLHEPPGQDRDQVQAGSSELTREELLAQRQAAHQAFLAGDTALVTSAVDFLGREAAEGLYGADLVARALRLTRASSHLKVRTLG</sequence>
<feature type="region of interest" description="Disordered" evidence="1">
    <location>
        <begin position="381"/>
        <end position="400"/>
    </location>
</feature>
<dbReference type="RefSeq" id="WP_024127649.1">
    <property type="nucleotide sequence ID" value="NC_023286.1"/>
</dbReference>
<evidence type="ECO:0000259" key="2">
    <source>
        <dbReference type="Pfam" id="PF01022"/>
    </source>
</evidence>
<evidence type="ECO:0000256" key="1">
    <source>
        <dbReference type="SAM" id="MobiDB-lite"/>
    </source>
</evidence>
<dbReference type="CDD" id="cd00090">
    <property type="entry name" value="HTH_ARSR"/>
    <property type="match status" value="1"/>
</dbReference>
<dbReference type="InterPro" id="IPR036388">
    <property type="entry name" value="WH-like_DNA-bd_sf"/>
</dbReference>
<feature type="region of interest" description="Disordered" evidence="1">
    <location>
        <begin position="185"/>
        <end position="255"/>
    </location>
</feature>
<accession>V9Z8H8</accession>
<proteinExistence type="predicted"/>
<reference evidence="3" key="1">
    <citation type="submission" date="2013-09" db="EMBL/GenBank/DDBJ databases">
        <title>Complete nucleotide sequence of Streptomyces linear plasmid pFRL6.</title>
        <authorList>
            <person name="Chen Z."/>
            <person name="Fang P."/>
            <person name="Qin Z."/>
        </authorList>
    </citation>
    <scope>NUCLEOTIDE SEQUENCE</scope>
    <source>
        <plasmid evidence="3">pFRL6</plasmid>
    </source>
</reference>
<dbReference type="SUPFAM" id="SSF46785">
    <property type="entry name" value="Winged helix' DNA-binding domain"/>
    <property type="match status" value="1"/>
</dbReference>
<dbReference type="Pfam" id="PF01022">
    <property type="entry name" value="HTH_5"/>
    <property type="match status" value="1"/>
</dbReference>
<feature type="compositionally biased region" description="Polar residues" evidence="1">
    <location>
        <begin position="233"/>
        <end position="244"/>
    </location>
</feature>
<feature type="compositionally biased region" description="Polar residues" evidence="1">
    <location>
        <begin position="12"/>
        <end position="22"/>
    </location>
</feature>
<dbReference type="InterPro" id="IPR036390">
    <property type="entry name" value="WH_DNA-bd_sf"/>
</dbReference>
<dbReference type="InterPro" id="IPR001845">
    <property type="entry name" value="HTH_ArsR_DNA-bd_dom"/>
</dbReference>
<name>V9Z8H8_9ACTN</name>
<feature type="domain" description="HTH arsR-type" evidence="2">
    <location>
        <begin position="97"/>
        <end position="123"/>
    </location>
</feature>
<feature type="region of interest" description="Disordered" evidence="1">
    <location>
        <begin position="1"/>
        <end position="25"/>
    </location>
</feature>
<organism evidence="3">
    <name type="scientific">Streptomyces sp. F12</name>
    <dbReference type="NCBI Taxonomy" id="1436084"/>
    <lineage>
        <taxon>Bacteria</taxon>
        <taxon>Bacillati</taxon>
        <taxon>Actinomycetota</taxon>
        <taxon>Actinomycetes</taxon>
        <taxon>Kitasatosporales</taxon>
        <taxon>Streptomycetaceae</taxon>
        <taxon>Streptomyces</taxon>
    </lineage>
</organism>
<dbReference type="Gene3D" id="1.10.10.10">
    <property type="entry name" value="Winged helix-like DNA-binding domain superfamily/Winged helix DNA-binding domain"/>
    <property type="match status" value="1"/>
</dbReference>
<protein>
    <recommendedName>
        <fullName evidence="2">HTH arsR-type domain-containing protein</fullName>
    </recommendedName>
</protein>
<dbReference type="AlphaFoldDB" id="V9Z8H8"/>
<evidence type="ECO:0000313" key="3">
    <source>
        <dbReference type="EMBL" id="AHE40413.1"/>
    </source>
</evidence>
<keyword evidence="3" id="KW-0614">Plasmid</keyword>
<dbReference type="InterPro" id="IPR011991">
    <property type="entry name" value="ArsR-like_HTH"/>
</dbReference>
<dbReference type="EMBL" id="KF602051">
    <property type="protein sequence ID" value="AHE40413.1"/>
    <property type="molecule type" value="Genomic_DNA"/>
</dbReference>
<gene>
    <name evidence="3" type="ORF">pFRL6_326</name>
</gene>